<dbReference type="AlphaFoldDB" id="A0A7D5ZK74"/>
<sequence length="531" mass="59095">MKKIVLFLNQDALSAYRWSTTGALPLAFFPHGEEGRADFRDWLSRQTDYSYCILTDLVEEDLQHESVPHLTGRDQKVLCERKLNQLFRTTPYRRAKVQIKGKRGGQDVLQLSALTSRELLDQILAELMAAKAIMFGVYSVALLTQEIMARLKLNTPHLLMMSCNSPGQLRQSYFTPEGLRFSRLATFHAQHDMPTQAELIAAEIIRARQYLSTLRLMGREEPLTILALFDTTLAEQRHEILRAMGEDAGLVDFSIQTDMADLANRLKLPSGCQSWHDVLVAMLVKFSLPNHYAPAEAMKYHSLHILGRGLACSSVFVLILAAILAGHSYSEGVEVQEKISLGDKKQQQALQQQRQFATLLHQAAASEPDKLQVSAQFYQQHLAAAPQVEPTLRRLSHVLQGFPSLSIDEIHWQAGAASQDETGSPGDAASPSAEVGTPWLAQRLVIAGRVQDRQAYRAALAEVNKLIAALKAWPQAQLVVKQWPIDIRSESAIKLPSQQVNHNSSANNQQPDFVIELVLLAPASLPVEVTP</sequence>
<reference evidence="1 2" key="1">
    <citation type="journal article" date="2016" name="Int. J. Syst. Evol. Microbiol.">
        <title>Chitinibacter fontanus sp. nov., isolated from a spring.</title>
        <authorList>
            <person name="Sheu S.Y."/>
            <person name="Li Y.S."/>
            <person name="Young C.C."/>
            <person name="Chen W.M."/>
        </authorList>
    </citation>
    <scope>NUCLEOTIDE SEQUENCE [LARGE SCALE GENOMIC DNA]</scope>
    <source>
        <strain evidence="1 2">STM-7</strain>
    </source>
</reference>
<dbReference type="Proteomes" id="UP000510822">
    <property type="component" value="Chromosome"/>
</dbReference>
<dbReference type="EMBL" id="CP058952">
    <property type="protein sequence ID" value="QLI81830.1"/>
    <property type="molecule type" value="Genomic_DNA"/>
</dbReference>
<evidence type="ECO:0000313" key="1">
    <source>
        <dbReference type="EMBL" id="QLI81830.1"/>
    </source>
</evidence>
<organism evidence="1 2">
    <name type="scientific">Chitinibacter fontanus</name>
    <dbReference type="NCBI Taxonomy" id="1737446"/>
    <lineage>
        <taxon>Bacteria</taxon>
        <taxon>Pseudomonadati</taxon>
        <taxon>Pseudomonadota</taxon>
        <taxon>Betaproteobacteria</taxon>
        <taxon>Neisseriales</taxon>
        <taxon>Chitinibacteraceae</taxon>
        <taxon>Chitinibacter</taxon>
    </lineage>
</organism>
<proteinExistence type="predicted"/>
<gene>
    <name evidence="1" type="ORF">HZU75_09940</name>
</gene>
<name>A0A7D5ZK74_9NEIS</name>
<dbReference type="KEGG" id="cfon:HZU75_09940"/>
<protein>
    <submittedName>
        <fullName evidence="1">Uncharacterized protein</fullName>
    </submittedName>
</protein>
<keyword evidence="2" id="KW-1185">Reference proteome</keyword>
<accession>A0A7D5ZK74</accession>
<evidence type="ECO:0000313" key="2">
    <source>
        <dbReference type="Proteomes" id="UP000510822"/>
    </source>
</evidence>
<dbReference type="RefSeq" id="WP_180305937.1">
    <property type="nucleotide sequence ID" value="NZ_CP058952.1"/>
</dbReference>